<dbReference type="RefSeq" id="WP_072365378.1">
    <property type="nucleotide sequence ID" value="NZ_CP139972.1"/>
</dbReference>
<keyword evidence="5" id="KW-1185">Reference proteome</keyword>
<gene>
    <name evidence="2" type="ORF">SAMN05661012_05922</name>
    <name evidence="3" type="ORF">SR876_18080</name>
</gene>
<sequence>MKTNDWLRELPFVLLIALPWMVFLYLADSLPAQVPSHYSISSNGWVVDSWMSPSGFVTTTTLVTLFLYLVMTVSAYFFPGKLPWLYYFKLALILFFDAIAICTIAGSNMDITMFSNLVMLGSCAIINGFVFWLFKYVKKVAKEPIFPKYYNIIWAGTHFIITLPLILIIFSRQNWVGHRTIPQAVLLFFAVLANLTYNVKPNRFIGIRTPWTLADEEIWRKTNRVCSKWFFIVSLAGFVISVFAPEQWIPRVMIIVPLFCAGSAMIYSYWLYKKRGSM</sequence>
<protein>
    <submittedName>
        <fullName evidence="3">SdpI family protein</fullName>
    </submittedName>
    <submittedName>
        <fullName evidence="2">Uncharacterized membrane protein</fullName>
    </submittedName>
</protein>
<dbReference type="PANTHER" id="PTHR37810:SF5">
    <property type="entry name" value="IMMUNITY PROTEIN SDPI"/>
    <property type="match status" value="1"/>
</dbReference>
<dbReference type="AlphaFoldDB" id="A0A1K1SQJ9"/>
<reference evidence="3 5" key="2">
    <citation type="submission" date="2023-11" db="EMBL/GenBank/DDBJ databases">
        <title>MicrobeMod: A computational toolkit for identifying prokaryotic methylation and restriction-modification with nanopore sequencing.</title>
        <authorList>
            <person name="Crits-Christoph A."/>
            <person name="Kang S.C."/>
            <person name="Lee H."/>
            <person name="Ostrov N."/>
        </authorList>
    </citation>
    <scope>NUCLEOTIDE SEQUENCE [LARGE SCALE GENOMIC DNA]</scope>
    <source>
        <strain evidence="3 5">ATCC 23090</strain>
    </source>
</reference>
<dbReference type="Proteomes" id="UP001326715">
    <property type="component" value="Chromosome"/>
</dbReference>
<feature type="transmembrane region" description="Helical" evidence="1">
    <location>
        <begin position="149"/>
        <end position="169"/>
    </location>
</feature>
<feature type="transmembrane region" description="Helical" evidence="1">
    <location>
        <begin position="12"/>
        <end position="34"/>
    </location>
</feature>
<accession>A0A1K1SQJ9</accession>
<evidence type="ECO:0000313" key="3">
    <source>
        <dbReference type="EMBL" id="WQG86830.1"/>
    </source>
</evidence>
<name>A0A1K1SQJ9_9BACT</name>
<dbReference type="EMBL" id="CP140154">
    <property type="protein sequence ID" value="WQG86830.1"/>
    <property type="molecule type" value="Genomic_DNA"/>
</dbReference>
<dbReference type="Pfam" id="PF13630">
    <property type="entry name" value="SdpI"/>
    <property type="match status" value="1"/>
</dbReference>
<organism evidence="2 4">
    <name type="scientific">Chitinophaga sancti</name>
    <dbReference type="NCBI Taxonomy" id="1004"/>
    <lineage>
        <taxon>Bacteria</taxon>
        <taxon>Pseudomonadati</taxon>
        <taxon>Bacteroidota</taxon>
        <taxon>Chitinophagia</taxon>
        <taxon>Chitinophagales</taxon>
        <taxon>Chitinophagaceae</taxon>
        <taxon>Chitinophaga</taxon>
    </lineage>
</organism>
<proteinExistence type="predicted"/>
<feature type="transmembrane region" description="Helical" evidence="1">
    <location>
        <begin position="229"/>
        <end position="248"/>
    </location>
</feature>
<keyword evidence="1" id="KW-0472">Membrane</keyword>
<dbReference type="GO" id="GO:0009636">
    <property type="term" value="P:response to toxic substance"/>
    <property type="evidence" value="ECO:0007669"/>
    <property type="project" value="TreeGrafter"/>
</dbReference>
<evidence type="ECO:0000313" key="4">
    <source>
        <dbReference type="Proteomes" id="UP000183788"/>
    </source>
</evidence>
<reference evidence="2 4" key="1">
    <citation type="submission" date="2016-11" db="EMBL/GenBank/DDBJ databases">
        <authorList>
            <person name="Jaros S."/>
            <person name="Januszkiewicz K."/>
            <person name="Wedrychowicz H."/>
        </authorList>
    </citation>
    <scope>NUCLEOTIDE SEQUENCE [LARGE SCALE GENOMIC DNA]</scope>
    <source>
        <strain evidence="2 4">DSM 784</strain>
    </source>
</reference>
<evidence type="ECO:0000256" key="1">
    <source>
        <dbReference type="SAM" id="Phobius"/>
    </source>
</evidence>
<feature type="transmembrane region" description="Helical" evidence="1">
    <location>
        <begin position="85"/>
        <end position="107"/>
    </location>
</feature>
<feature type="transmembrane region" description="Helical" evidence="1">
    <location>
        <begin position="54"/>
        <end position="78"/>
    </location>
</feature>
<dbReference type="Proteomes" id="UP000183788">
    <property type="component" value="Unassembled WGS sequence"/>
</dbReference>
<keyword evidence="1" id="KW-1133">Transmembrane helix</keyword>
<dbReference type="STRING" id="1004.SAMN05661012_05922"/>
<dbReference type="PANTHER" id="PTHR37810">
    <property type="entry name" value="IMMUNITY PROTEIN SDPI"/>
    <property type="match status" value="1"/>
</dbReference>
<dbReference type="InterPro" id="IPR025962">
    <property type="entry name" value="SdpI/YhfL"/>
</dbReference>
<feature type="transmembrane region" description="Helical" evidence="1">
    <location>
        <begin position="254"/>
        <end position="272"/>
    </location>
</feature>
<evidence type="ECO:0000313" key="2">
    <source>
        <dbReference type="EMBL" id="SFW86593.1"/>
    </source>
</evidence>
<dbReference type="OrthoDB" id="9808690at2"/>
<evidence type="ECO:0000313" key="5">
    <source>
        <dbReference type="Proteomes" id="UP001326715"/>
    </source>
</evidence>
<feature type="transmembrane region" description="Helical" evidence="1">
    <location>
        <begin position="113"/>
        <end position="137"/>
    </location>
</feature>
<keyword evidence="1" id="KW-0812">Transmembrane</keyword>
<feature type="transmembrane region" description="Helical" evidence="1">
    <location>
        <begin position="181"/>
        <end position="199"/>
    </location>
</feature>
<dbReference type="EMBL" id="FPIZ01000029">
    <property type="protein sequence ID" value="SFW86593.1"/>
    <property type="molecule type" value="Genomic_DNA"/>
</dbReference>